<keyword evidence="1" id="KW-0732">Signal</keyword>
<dbReference type="AlphaFoldDB" id="A0AAD4VZS5"/>
<dbReference type="EMBL" id="JAJFAZ020000004">
    <property type="protein sequence ID" value="KAI5332867.1"/>
    <property type="molecule type" value="Genomic_DNA"/>
</dbReference>
<evidence type="ECO:0000313" key="3">
    <source>
        <dbReference type="Proteomes" id="UP001054821"/>
    </source>
</evidence>
<proteinExistence type="predicted"/>
<reference evidence="2 3" key="1">
    <citation type="journal article" date="2022" name="G3 (Bethesda)">
        <title>Whole-genome sequence and methylome profiling of the almond [Prunus dulcis (Mill.) D.A. Webb] cultivar 'Nonpareil'.</title>
        <authorList>
            <person name="D'Amico-Willman K.M."/>
            <person name="Ouma W.Z."/>
            <person name="Meulia T."/>
            <person name="Sideli G.M."/>
            <person name="Gradziel T.M."/>
            <person name="Fresnedo-Ramirez J."/>
        </authorList>
    </citation>
    <scope>NUCLEOTIDE SEQUENCE [LARGE SCALE GENOMIC DNA]</scope>
    <source>
        <strain evidence="2">Clone GOH B32 T37-40</strain>
    </source>
</reference>
<sequence length="137" mass="14878">MNDVEGEQDTMVNPSLLAQYGQQGTGRIVLDANAAECLKQYLEVIQVPTTKLPSGSQVFQVQILNECPSGCRIGQIHLSCGSFHSERLIRPQIFRPLGNNECLVNNGIPIATGATVSFEYASPNQFPFSVSSLFCSV</sequence>
<comment type="caution">
    <text evidence="2">The sequence shown here is derived from an EMBL/GenBank/DDBJ whole genome shotgun (WGS) entry which is preliminary data.</text>
</comment>
<organism evidence="2 3">
    <name type="scientific">Prunus dulcis</name>
    <name type="common">Almond</name>
    <name type="synonym">Amygdalus dulcis</name>
    <dbReference type="NCBI Taxonomy" id="3755"/>
    <lineage>
        <taxon>Eukaryota</taxon>
        <taxon>Viridiplantae</taxon>
        <taxon>Streptophyta</taxon>
        <taxon>Embryophyta</taxon>
        <taxon>Tracheophyta</taxon>
        <taxon>Spermatophyta</taxon>
        <taxon>Magnoliopsida</taxon>
        <taxon>eudicotyledons</taxon>
        <taxon>Gunneridae</taxon>
        <taxon>Pentapetalae</taxon>
        <taxon>rosids</taxon>
        <taxon>fabids</taxon>
        <taxon>Rosales</taxon>
        <taxon>Rosaceae</taxon>
        <taxon>Amygdaloideae</taxon>
        <taxon>Amygdaleae</taxon>
        <taxon>Prunus</taxon>
    </lineage>
</organism>
<dbReference type="Pfam" id="PF24068">
    <property type="entry name" value="TPD1_C"/>
    <property type="match status" value="1"/>
</dbReference>
<dbReference type="PANTHER" id="PTHR33184:SF67">
    <property type="entry name" value="PROTEIN TAPETUM DETERMINANT 1"/>
    <property type="match status" value="1"/>
</dbReference>
<protein>
    <submittedName>
        <fullName evidence="2">Uncharacterized protein</fullName>
    </submittedName>
</protein>
<gene>
    <name evidence="2" type="ORF">L3X38_022996</name>
</gene>
<name>A0AAD4VZS5_PRUDU</name>
<evidence type="ECO:0000313" key="2">
    <source>
        <dbReference type="EMBL" id="KAI5332867.1"/>
    </source>
</evidence>
<evidence type="ECO:0000256" key="1">
    <source>
        <dbReference type="ARBA" id="ARBA00022729"/>
    </source>
</evidence>
<dbReference type="Proteomes" id="UP001054821">
    <property type="component" value="Chromosome 4"/>
</dbReference>
<accession>A0AAD4VZS5</accession>
<dbReference type="GO" id="GO:0001709">
    <property type="term" value="P:cell fate determination"/>
    <property type="evidence" value="ECO:0007669"/>
    <property type="project" value="TreeGrafter"/>
</dbReference>
<dbReference type="PANTHER" id="PTHR33184">
    <property type="entry name" value="PROTEIN TAPETUM DETERMINANT 1-LIKE-RELATED"/>
    <property type="match status" value="1"/>
</dbReference>
<dbReference type="InterPro" id="IPR040361">
    <property type="entry name" value="TPD1"/>
</dbReference>
<keyword evidence="3" id="KW-1185">Reference proteome</keyword>